<keyword evidence="1" id="KW-0812">Transmembrane</keyword>
<dbReference type="OrthoDB" id="9757904at2"/>
<comment type="caution">
    <text evidence="2">The sequence shown here is derived from an EMBL/GenBank/DDBJ whole genome shotgun (WGS) entry which is preliminary data.</text>
</comment>
<dbReference type="Gene3D" id="3.30.2090.10">
    <property type="entry name" value="Multidrug efflux transporter AcrB TolC docking domain, DN and DC subdomains"/>
    <property type="match status" value="2"/>
</dbReference>
<feature type="transmembrane region" description="Helical" evidence="1">
    <location>
        <begin position="838"/>
        <end position="857"/>
    </location>
</feature>
<dbReference type="InterPro" id="IPR001036">
    <property type="entry name" value="Acrflvin-R"/>
</dbReference>
<dbReference type="RefSeq" id="WP_133880683.1">
    <property type="nucleotide sequence ID" value="NZ_MWIN01000030.1"/>
</dbReference>
<dbReference type="SUPFAM" id="SSF82714">
    <property type="entry name" value="Multidrug efflux transporter AcrB TolC docking domain, DN and DC subdomains"/>
    <property type="match status" value="2"/>
</dbReference>
<feature type="transmembrane region" description="Helical" evidence="1">
    <location>
        <begin position="864"/>
        <end position="884"/>
    </location>
</feature>
<feature type="transmembrane region" description="Helical" evidence="1">
    <location>
        <begin position="386"/>
        <end position="407"/>
    </location>
</feature>
<dbReference type="GO" id="GO:0042910">
    <property type="term" value="F:xenobiotic transmembrane transporter activity"/>
    <property type="evidence" value="ECO:0007669"/>
    <property type="project" value="TreeGrafter"/>
</dbReference>
<feature type="transmembrane region" description="Helical" evidence="1">
    <location>
        <begin position="967"/>
        <end position="990"/>
    </location>
</feature>
<feature type="transmembrane region" description="Helical" evidence="1">
    <location>
        <begin position="936"/>
        <end position="955"/>
    </location>
</feature>
<dbReference type="InterPro" id="IPR027463">
    <property type="entry name" value="AcrB_DN_DC_subdom"/>
</dbReference>
<dbReference type="PANTHER" id="PTHR32063:SF77">
    <property type="entry name" value="ACR FAMILY TRANSPORT PROTEIN"/>
    <property type="match status" value="1"/>
</dbReference>
<feature type="transmembrane region" description="Helical" evidence="1">
    <location>
        <begin position="428"/>
        <end position="447"/>
    </location>
</feature>
<gene>
    <name evidence="2" type="ORF">DFR24_1552</name>
</gene>
<dbReference type="SUPFAM" id="SSF82866">
    <property type="entry name" value="Multidrug efflux transporter AcrB transmembrane domain"/>
    <property type="match status" value="2"/>
</dbReference>
<dbReference type="GO" id="GO:0005886">
    <property type="term" value="C:plasma membrane"/>
    <property type="evidence" value="ECO:0007669"/>
    <property type="project" value="TreeGrafter"/>
</dbReference>
<evidence type="ECO:0000256" key="1">
    <source>
        <dbReference type="SAM" id="Phobius"/>
    </source>
</evidence>
<dbReference type="Gene3D" id="3.30.70.1440">
    <property type="entry name" value="Multidrug efflux transporter AcrB pore domain"/>
    <property type="match status" value="1"/>
</dbReference>
<keyword evidence="1" id="KW-1133">Transmembrane helix</keyword>
<dbReference type="Pfam" id="PF00873">
    <property type="entry name" value="ACR_tran"/>
    <property type="match status" value="1"/>
</dbReference>
<keyword evidence="3" id="KW-1185">Reference proteome</keyword>
<feature type="transmembrane region" description="Helical" evidence="1">
    <location>
        <begin position="890"/>
        <end position="915"/>
    </location>
</feature>
<dbReference type="PANTHER" id="PTHR32063">
    <property type="match status" value="1"/>
</dbReference>
<evidence type="ECO:0000313" key="2">
    <source>
        <dbReference type="EMBL" id="TDU32163.1"/>
    </source>
</evidence>
<organism evidence="2 3">
    <name type="scientific">Panacagrimonas perspica</name>
    <dbReference type="NCBI Taxonomy" id="381431"/>
    <lineage>
        <taxon>Bacteria</taxon>
        <taxon>Pseudomonadati</taxon>
        <taxon>Pseudomonadota</taxon>
        <taxon>Gammaproteobacteria</taxon>
        <taxon>Nevskiales</taxon>
        <taxon>Nevskiaceae</taxon>
        <taxon>Panacagrimonas</taxon>
    </lineage>
</organism>
<protein>
    <submittedName>
        <fullName evidence="2">HAE1 family hydrophobic/amphiphilic exporter-1</fullName>
    </submittedName>
</protein>
<accession>A0A4S3K025</accession>
<dbReference type="SUPFAM" id="SSF82693">
    <property type="entry name" value="Multidrug efflux transporter AcrB pore domain, PN1, PN2, PC1 and PC2 subdomains"/>
    <property type="match status" value="3"/>
</dbReference>
<dbReference type="Gene3D" id="3.30.70.1320">
    <property type="entry name" value="Multidrug efflux transporter AcrB pore domain like"/>
    <property type="match status" value="1"/>
</dbReference>
<feature type="transmembrane region" description="Helical" evidence="1">
    <location>
        <begin position="459"/>
        <end position="481"/>
    </location>
</feature>
<dbReference type="Proteomes" id="UP000295341">
    <property type="component" value="Unassembled WGS sequence"/>
</dbReference>
<reference evidence="2 3" key="1">
    <citation type="submission" date="2019-03" db="EMBL/GenBank/DDBJ databases">
        <title>Genomic Encyclopedia of Type Strains, Phase IV (KMG-IV): sequencing the most valuable type-strain genomes for metagenomic binning, comparative biology and taxonomic classification.</title>
        <authorList>
            <person name="Goeker M."/>
        </authorList>
    </citation>
    <scope>NUCLEOTIDE SEQUENCE [LARGE SCALE GENOMIC DNA]</scope>
    <source>
        <strain evidence="2 3">DSM 26377</strain>
    </source>
</reference>
<name>A0A4S3K025_9GAMM</name>
<dbReference type="AlphaFoldDB" id="A0A4S3K025"/>
<feature type="transmembrane region" description="Helical" evidence="1">
    <location>
        <begin position="518"/>
        <end position="538"/>
    </location>
</feature>
<keyword evidence="1" id="KW-0472">Membrane</keyword>
<proteinExistence type="predicted"/>
<feature type="transmembrane region" description="Helical" evidence="1">
    <location>
        <begin position="360"/>
        <end position="380"/>
    </location>
</feature>
<dbReference type="EMBL" id="SOBT01000008">
    <property type="protein sequence ID" value="TDU32163.1"/>
    <property type="molecule type" value="Genomic_DNA"/>
</dbReference>
<feature type="transmembrane region" description="Helical" evidence="1">
    <location>
        <begin position="12"/>
        <end position="31"/>
    </location>
</feature>
<sequence length="1016" mass="107726">MQLRISAWSIQNPIPVVVLFIALMVAGVAGYRSLQIKLFPDVSFPIVQVIITLPGAAASEVETQITREVEAVVSDVEGVDHVTSVVTLGLSVTTIEFEIGTDETQATDEVRAAVDGVRISLPRGIEEPVVKRFDVDSQPIVTYAVSAPEMTDVELSLFVDETVSRRVMLEDGVAQVARLGGVDREINVTLDPSRLEALGLTAPQVNDALRGFSLDAGGGTAQIGGRDQTVRVLGAAKSVDELRHTIIPTGDGRTVRLSDVANVNSGAAERVGFALLNGIPVVGFQVSKSNAASDVLVETNTDKAVADLSVTHPHVKFQRIISTATNTRNSFHATVASLLEGMLLAAVVVLVFLRDWRATIITALAMPISLVPSFAVMAALGFSLNLITLLALTLVIGILVDDAIVEIENIQKRIQTGQSPYDASIEGADAIGLAVLATTMTIVVVFLPVSTMGGLIGQFFYEFGLTVAVTVLFSLLVARMLTPLMAAYFMSPTSTPHPRKPFTGFYRRALDFALDHRWLSMAAGLGLFIGSLFLATLIPTGFTPPTDNGIVQMTIESAPGTSLEDTRHATDLLTQALRKRPQVDTVFATVAPQESSGVGRVTVLLHAQRDMTTQAFQESIRPLLYAVPDVRLGFGQSGEGGSTTVQILLSSEDGDALTATALQLEREMRKLPELANVHQATPRPGTDLVITLKPAEAARLGVTPEVVATIARVATIGDVDANTAKFNTGTQRLVIRVRLPGKARADLNVLGALRVPTTGGGSVPLSAVANLSFQAGATRIERFDRERRATIEGELNGVSLGQATALIDKLPVLKALPPGVTKPAFGQSEDQADLFDSFGNAILAGIGMILAVLVLLFRSFFKPATILAALPLSLAGAFLALLVGGSELGLPALIGLLMLMGVAAKNSILLVEFAIEAERAGATQREALIEACRERARPIVMTTFAMAAGMLPTAMGFGEGSEFRVPMAIAVIGGLISSTVLSLVLVPVVYELIDDFEVWLVPKLGRLVTARESSRT</sequence>
<feature type="transmembrane region" description="Helical" evidence="1">
    <location>
        <begin position="331"/>
        <end position="353"/>
    </location>
</feature>
<dbReference type="PRINTS" id="PR00702">
    <property type="entry name" value="ACRIFLAVINRP"/>
</dbReference>
<dbReference type="Gene3D" id="3.30.70.1430">
    <property type="entry name" value="Multidrug efflux transporter AcrB pore domain"/>
    <property type="match status" value="2"/>
</dbReference>
<dbReference type="Gene3D" id="1.20.1640.10">
    <property type="entry name" value="Multidrug efflux transporter AcrB transmembrane domain"/>
    <property type="match status" value="2"/>
</dbReference>
<evidence type="ECO:0000313" key="3">
    <source>
        <dbReference type="Proteomes" id="UP000295341"/>
    </source>
</evidence>